<gene>
    <name evidence="2" type="ORF">EV44_g6149</name>
</gene>
<reference evidence="2 3" key="1">
    <citation type="journal article" date="2014" name="BMC Genomics">
        <title>Adaptive genomic structural variation in the grape powdery mildew pathogen, Erysiphe necator.</title>
        <authorList>
            <person name="Jones L."/>
            <person name="Riaz S."/>
            <person name="Morales-Cruz A."/>
            <person name="Amrine K.C."/>
            <person name="McGuire B."/>
            <person name="Gubler W.D."/>
            <person name="Walker M.A."/>
            <person name="Cantu D."/>
        </authorList>
    </citation>
    <scope>NUCLEOTIDE SEQUENCE [LARGE SCALE GENOMIC DNA]</scope>
    <source>
        <strain evidence="3">c</strain>
    </source>
</reference>
<proteinExistence type="predicted"/>
<dbReference type="AlphaFoldDB" id="A0A0B1PD85"/>
<organism evidence="2 3">
    <name type="scientific">Uncinula necator</name>
    <name type="common">Grape powdery mildew</name>
    <dbReference type="NCBI Taxonomy" id="52586"/>
    <lineage>
        <taxon>Eukaryota</taxon>
        <taxon>Fungi</taxon>
        <taxon>Dikarya</taxon>
        <taxon>Ascomycota</taxon>
        <taxon>Pezizomycotina</taxon>
        <taxon>Leotiomycetes</taxon>
        <taxon>Erysiphales</taxon>
        <taxon>Erysiphaceae</taxon>
        <taxon>Erysiphe</taxon>
    </lineage>
</organism>
<protein>
    <submittedName>
        <fullName evidence="2">Uncharacterized protein</fullName>
    </submittedName>
</protein>
<feature type="region of interest" description="Disordered" evidence="1">
    <location>
        <begin position="105"/>
        <end position="136"/>
    </location>
</feature>
<dbReference type="EMBL" id="JNVN01000109">
    <property type="protein sequence ID" value="KHJ36213.1"/>
    <property type="molecule type" value="Genomic_DNA"/>
</dbReference>
<dbReference type="OMA" id="RDGSWDC"/>
<evidence type="ECO:0000313" key="2">
    <source>
        <dbReference type="EMBL" id="KHJ36213.1"/>
    </source>
</evidence>
<accession>A0A0B1PD85</accession>
<dbReference type="Proteomes" id="UP000030854">
    <property type="component" value="Unassembled WGS sequence"/>
</dbReference>
<sequence>MKRITFASNSYLSIQLGAMTISISSPADIDYRNIIHSSPKSPVTCYSPGSCQAESAQNDDLLDDILAFLDGQNPSSQLYSSASSPRDVSTPYSIKKWVEGLPTSPNTTLTFSLPPSPLQDPTMSSISTTSSVPQSPVSLFSRLNNEKGVLTSPDLSTSSGSPHKDHNTGCINSCNLEVMDLALPIRSEPIGPLPALPERSPNRILRRQQKVDLINLPLVDKKANSMPDLKERMIGNPKSENTAVVDIKTSEASTRKTHIQRRALGVVPSLSEFNFPFSPINENTVTSESPDIVSSNHWYSRAYPNSPPQTMDLSQAKTNLTSNLLPRQYHNVEIANDQNAKFVSKSLSHIRSHSLTSANSKNFHSPKLQANYCINSSSAKSRMPLSISMTTGNLEDVQYLSPTLLGVRRIKNEDPDIYSLNLKAKKESVLSLMRKNAAPGIRLGIRLTAEKWDLLNTCRVIGMEVRLLTVRRRSLSGTRYEWHVVDNGMAVRGNTNCGRFVLKCLGELDGRVDFFTSEGIPIFRFQRTVGSTRTATSIDGDNENIYFSVRDGSWDCSVHWEVSLYKKKDQIAGKWLVSGDDQMQWLDIKQGDRTVGIIRDSGDHVYTLKVFPYNNWCIITALATFFDEWRAARVGLAL</sequence>
<dbReference type="InterPro" id="IPR007612">
    <property type="entry name" value="LOR"/>
</dbReference>
<comment type="caution">
    <text evidence="2">The sequence shown here is derived from an EMBL/GenBank/DDBJ whole genome shotgun (WGS) entry which is preliminary data.</text>
</comment>
<dbReference type="HOGENOM" id="CLU_429060_0_0_1"/>
<dbReference type="Pfam" id="PF04525">
    <property type="entry name" value="LOR"/>
    <property type="match status" value="1"/>
</dbReference>
<evidence type="ECO:0000256" key="1">
    <source>
        <dbReference type="SAM" id="MobiDB-lite"/>
    </source>
</evidence>
<feature type="region of interest" description="Disordered" evidence="1">
    <location>
        <begin position="149"/>
        <end position="168"/>
    </location>
</feature>
<feature type="compositionally biased region" description="Low complexity" evidence="1">
    <location>
        <begin position="121"/>
        <end position="136"/>
    </location>
</feature>
<keyword evidence="3" id="KW-1185">Reference proteome</keyword>
<name>A0A0B1PD85_UNCNE</name>
<evidence type="ECO:0000313" key="3">
    <source>
        <dbReference type="Proteomes" id="UP000030854"/>
    </source>
</evidence>